<sequence>MPQAAADYN</sequence>
<reference evidence="1 2" key="1">
    <citation type="journal article" date="2014" name="BMC Genomics">
        <title>Comparative genome sequencing reveals chemotype-specific gene clusters in the toxigenic black mold Stachybotrys.</title>
        <authorList>
            <person name="Semeiks J."/>
            <person name="Borek D."/>
            <person name="Otwinowski Z."/>
            <person name="Grishin N.V."/>
        </authorList>
    </citation>
    <scope>NUCLEOTIDE SEQUENCE [LARGE SCALE GENOMIC DNA]</scope>
    <source>
        <strain evidence="2">CBS 109288 / IBT 7711</strain>
    </source>
</reference>
<gene>
    <name evidence="1" type="ORF">S7711_11575</name>
</gene>
<evidence type="ECO:0000313" key="1">
    <source>
        <dbReference type="EMBL" id="KEY73754.1"/>
    </source>
</evidence>
<dbReference type="EMBL" id="KL647757">
    <property type="protein sequence ID" value="KEY73754.1"/>
    <property type="molecule type" value="Genomic_DNA"/>
</dbReference>
<accession>A0A084B875</accession>
<name>A0A084B875_STACB</name>
<organism evidence="1 2">
    <name type="scientific">Stachybotrys chartarum (strain CBS 109288 / IBT 7711)</name>
    <name type="common">Toxic black mold</name>
    <name type="synonym">Stilbospora chartarum</name>
    <dbReference type="NCBI Taxonomy" id="1280523"/>
    <lineage>
        <taxon>Eukaryota</taxon>
        <taxon>Fungi</taxon>
        <taxon>Dikarya</taxon>
        <taxon>Ascomycota</taxon>
        <taxon>Pezizomycotina</taxon>
        <taxon>Sordariomycetes</taxon>
        <taxon>Hypocreomycetidae</taxon>
        <taxon>Hypocreales</taxon>
        <taxon>Stachybotryaceae</taxon>
        <taxon>Stachybotrys</taxon>
    </lineage>
</organism>
<dbReference type="Proteomes" id="UP000028045">
    <property type="component" value="Unassembled WGS sequence"/>
</dbReference>
<proteinExistence type="predicted"/>
<feature type="non-terminal residue" evidence="1">
    <location>
        <position position="9"/>
    </location>
</feature>
<dbReference type="HOGENOM" id="CLU_3438952_0_0_1"/>
<protein>
    <submittedName>
        <fullName evidence="1">Uncharacterized protein</fullName>
    </submittedName>
</protein>
<evidence type="ECO:0000313" key="2">
    <source>
        <dbReference type="Proteomes" id="UP000028045"/>
    </source>
</evidence>
<keyword evidence="2" id="KW-1185">Reference proteome</keyword>